<accession>A0A2C9WHX7</accession>
<name>A0A2C9WHX7_MANES</name>
<evidence type="ECO:0000313" key="1">
    <source>
        <dbReference type="EMBL" id="OAY59658.1"/>
    </source>
</evidence>
<proteinExistence type="predicted"/>
<dbReference type="AlphaFoldDB" id="A0A2C9WHX7"/>
<reference evidence="1" key="1">
    <citation type="submission" date="2016-02" db="EMBL/GenBank/DDBJ databases">
        <title>WGS assembly of Manihot esculenta.</title>
        <authorList>
            <person name="Bredeson J.V."/>
            <person name="Prochnik S.E."/>
            <person name="Lyons J.B."/>
            <person name="Schmutz J."/>
            <person name="Grimwood J."/>
            <person name="Vrebalov J."/>
            <person name="Bart R.S."/>
            <person name="Amuge T."/>
            <person name="Ferguson M.E."/>
            <person name="Green R."/>
            <person name="Putnam N."/>
            <person name="Stites J."/>
            <person name="Rounsley S."/>
            <person name="Rokhsar D.S."/>
        </authorList>
    </citation>
    <scope>NUCLEOTIDE SEQUENCE [LARGE SCALE GENOMIC DNA]</scope>
    <source>
        <tissue evidence="1">Leaf</tissue>
    </source>
</reference>
<protein>
    <submittedName>
        <fullName evidence="1">Uncharacterized protein</fullName>
    </submittedName>
</protein>
<dbReference type="EMBL" id="CM004387">
    <property type="protein sequence ID" value="OAY59658.1"/>
    <property type="molecule type" value="Genomic_DNA"/>
</dbReference>
<sequence length="34" mass="4124">MGQLMYRIYNWPHAIVPCKFKVPEFVKYNGHRSI</sequence>
<organism evidence="1">
    <name type="scientific">Manihot esculenta</name>
    <name type="common">Cassava</name>
    <name type="synonym">Jatropha manihot</name>
    <dbReference type="NCBI Taxonomy" id="3983"/>
    <lineage>
        <taxon>Eukaryota</taxon>
        <taxon>Viridiplantae</taxon>
        <taxon>Streptophyta</taxon>
        <taxon>Embryophyta</taxon>
        <taxon>Tracheophyta</taxon>
        <taxon>Spermatophyta</taxon>
        <taxon>Magnoliopsida</taxon>
        <taxon>eudicotyledons</taxon>
        <taxon>Gunneridae</taxon>
        <taxon>Pentapetalae</taxon>
        <taxon>rosids</taxon>
        <taxon>fabids</taxon>
        <taxon>Malpighiales</taxon>
        <taxon>Euphorbiaceae</taxon>
        <taxon>Crotonoideae</taxon>
        <taxon>Manihoteae</taxon>
        <taxon>Manihot</taxon>
    </lineage>
</organism>
<gene>
    <name evidence="1" type="ORF">MANES_01G048800</name>
</gene>